<accession>A0A7S8EB90</accession>
<dbReference type="Proteomes" id="UP000594468">
    <property type="component" value="Chromosome"/>
</dbReference>
<name>A0A7S8EB90_9CHLR</name>
<dbReference type="PROSITE" id="PS00622">
    <property type="entry name" value="HTH_LUXR_1"/>
    <property type="match status" value="1"/>
</dbReference>
<dbReference type="InterPro" id="IPR000792">
    <property type="entry name" value="Tscrpt_reg_LuxR_C"/>
</dbReference>
<keyword evidence="1" id="KW-0805">Transcription regulation</keyword>
<dbReference type="Gene3D" id="3.40.50.300">
    <property type="entry name" value="P-loop containing nucleotide triphosphate hydrolases"/>
    <property type="match status" value="1"/>
</dbReference>
<dbReference type="InterPro" id="IPR041617">
    <property type="entry name" value="TPR_MalT"/>
</dbReference>
<evidence type="ECO:0000256" key="2">
    <source>
        <dbReference type="ARBA" id="ARBA00023125"/>
    </source>
</evidence>
<dbReference type="Pfam" id="PF05729">
    <property type="entry name" value="NACHT"/>
    <property type="match status" value="1"/>
</dbReference>
<dbReference type="SMART" id="SM00028">
    <property type="entry name" value="TPR"/>
    <property type="match status" value="4"/>
</dbReference>
<dbReference type="SUPFAM" id="SSF46894">
    <property type="entry name" value="C-terminal effector domain of the bipartite response regulators"/>
    <property type="match status" value="1"/>
</dbReference>
<dbReference type="InterPro" id="IPR007111">
    <property type="entry name" value="NACHT_NTPase"/>
</dbReference>
<evidence type="ECO:0000256" key="1">
    <source>
        <dbReference type="ARBA" id="ARBA00023015"/>
    </source>
</evidence>
<proteinExistence type="predicted"/>
<dbReference type="Pfam" id="PF25873">
    <property type="entry name" value="WHD_MalT"/>
    <property type="match status" value="1"/>
</dbReference>
<keyword evidence="2" id="KW-0238">DNA-binding</keyword>
<dbReference type="CDD" id="cd06170">
    <property type="entry name" value="LuxR_C_like"/>
    <property type="match status" value="1"/>
</dbReference>
<evidence type="ECO:0000313" key="6">
    <source>
        <dbReference type="Proteomes" id="UP000594468"/>
    </source>
</evidence>
<dbReference type="InterPro" id="IPR019734">
    <property type="entry name" value="TPR_rpt"/>
</dbReference>
<dbReference type="EMBL" id="CP062983">
    <property type="protein sequence ID" value="QPC83747.1"/>
    <property type="molecule type" value="Genomic_DNA"/>
</dbReference>
<dbReference type="InterPro" id="IPR027417">
    <property type="entry name" value="P-loop_NTPase"/>
</dbReference>
<dbReference type="PROSITE" id="PS50043">
    <property type="entry name" value="HTH_LUXR_2"/>
    <property type="match status" value="1"/>
</dbReference>
<dbReference type="InterPro" id="IPR011990">
    <property type="entry name" value="TPR-like_helical_dom_sf"/>
</dbReference>
<dbReference type="GO" id="GO:0003677">
    <property type="term" value="F:DNA binding"/>
    <property type="evidence" value="ECO:0007669"/>
    <property type="project" value="UniProtKB-KW"/>
</dbReference>
<dbReference type="InterPro" id="IPR016032">
    <property type="entry name" value="Sig_transdc_resp-reg_C-effctor"/>
</dbReference>
<evidence type="ECO:0000256" key="3">
    <source>
        <dbReference type="ARBA" id="ARBA00023163"/>
    </source>
</evidence>
<dbReference type="Pfam" id="PF17874">
    <property type="entry name" value="TPR_MalT"/>
    <property type="match status" value="1"/>
</dbReference>
<feature type="domain" description="HTH luxR-type" evidence="4">
    <location>
        <begin position="677"/>
        <end position="742"/>
    </location>
</feature>
<dbReference type="SMART" id="SM00421">
    <property type="entry name" value="HTH_LUXR"/>
    <property type="match status" value="1"/>
</dbReference>
<dbReference type="PANTHER" id="PTHR44688:SF16">
    <property type="entry name" value="DNA-BINDING TRANSCRIPTIONAL ACTIVATOR DEVR_DOSR"/>
    <property type="match status" value="1"/>
</dbReference>
<dbReference type="Gene3D" id="1.25.40.10">
    <property type="entry name" value="Tetratricopeptide repeat domain"/>
    <property type="match status" value="1"/>
</dbReference>
<dbReference type="PANTHER" id="PTHR44688">
    <property type="entry name" value="DNA-BINDING TRANSCRIPTIONAL ACTIVATOR DEVR_DOSR"/>
    <property type="match status" value="1"/>
</dbReference>
<protein>
    <submittedName>
        <fullName evidence="5">NACHT domain-containing protein</fullName>
    </submittedName>
</protein>
<evidence type="ECO:0000259" key="4">
    <source>
        <dbReference type="PROSITE" id="PS50043"/>
    </source>
</evidence>
<dbReference type="PRINTS" id="PR00038">
    <property type="entry name" value="HTHLUXR"/>
</dbReference>
<keyword evidence="3" id="KW-0804">Transcription</keyword>
<organism evidence="5 6">
    <name type="scientific">Phototrophicus methaneseepsis</name>
    <dbReference type="NCBI Taxonomy" id="2710758"/>
    <lineage>
        <taxon>Bacteria</taxon>
        <taxon>Bacillati</taxon>
        <taxon>Chloroflexota</taxon>
        <taxon>Candidatus Thermofontia</taxon>
        <taxon>Phototrophicales</taxon>
        <taxon>Phototrophicaceae</taxon>
        <taxon>Phototrophicus</taxon>
    </lineage>
</organism>
<sequence length="744" mass="82546">MLAQILATKLYKPIARPGVVLRQRLMNRLNAGLHGKLTLVSAPAGFGKTTLIAEWITTSERPTAWLSLDEGDSNPVRFLTYLVAALQTVAPQIGTGIINLLESPQPPPMESLITSILNEIVAIPHEFVLVLDDYHILDNQAIDAALTFLTENMPPQMHLIITTREDPLLPLARLRARGQLTELRAADLRFTPGESTEFFTQSMGLSLSSSDIAALEQRTEGWIAGLQLAAISMQGQSNTADFIESFTSNHQFVLDYLVEEVLDRQPPVIQDFLLQTSILDRVCGPLCDAILADESYTSADMLENIRKANLFLEPLDNERCWYRYHHLFGSLLRKRLHQSPHLNRDTLHRRASTWFEANGSQAEAFQHAAAANDLARAELLIEGNGTPLYVLGTVVPVLRWFETLPRHVLDANPSLCVIYATVLTVSGQQIDSIEDLLQAATNALEAQPTNAKHQDLHGRIAAIRAMLAGPRQDIETMLTQSNRALELLHPDNTSMRGLVLWTKGLAHQHRGELDAARAVYTEIVSTSQASGNTMMLVAALTCLGQLQEGNNQLNLAQQSYQRVLEQVGDPPWTTACEAYLGLGRVSYAWGELDQAEKHLQQGLALGLQIENVVTPIECCLLLAEIQIARGNLDGAKTSLVECERLIEQRGFTHKLDDMRIVQARLQTWQGKGHTSSAQPLIEPLSDRELEVLRLVANGFSNREISKRLFLALDTIKGHNRRIYAKLGVSRRTEAVARARQLGIL</sequence>
<evidence type="ECO:0000313" key="5">
    <source>
        <dbReference type="EMBL" id="QPC83747.1"/>
    </source>
</evidence>
<dbReference type="GO" id="GO:0006355">
    <property type="term" value="P:regulation of DNA-templated transcription"/>
    <property type="evidence" value="ECO:0007669"/>
    <property type="project" value="InterPro"/>
</dbReference>
<gene>
    <name evidence="5" type="ORF">G4Y79_05050</name>
</gene>
<dbReference type="AlphaFoldDB" id="A0A7S8EB90"/>
<dbReference type="KEGG" id="pmet:G4Y79_05050"/>
<keyword evidence="6" id="KW-1185">Reference proteome</keyword>
<dbReference type="SUPFAM" id="SSF52540">
    <property type="entry name" value="P-loop containing nucleoside triphosphate hydrolases"/>
    <property type="match status" value="1"/>
</dbReference>
<reference evidence="5 6" key="1">
    <citation type="submission" date="2020-02" db="EMBL/GenBank/DDBJ databases">
        <authorList>
            <person name="Zheng R.K."/>
            <person name="Sun C.M."/>
        </authorList>
    </citation>
    <scope>NUCLEOTIDE SEQUENCE [LARGE SCALE GENOMIC DNA]</scope>
    <source>
        <strain evidence="6">rifampicinis</strain>
    </source>
</reference>
<dbReference type="SUPFAM" id="SSF48452">
    <property type="entry name" value="TPR-like"/>
    <property type="match status" value="1"/>
</dbReference>
<dbReference type="InterPro" id="IPR059106">
    <property type="entry name" value="WHD_MalT"/>
</dbReference>